<dbReference type="Gene3D" id="3.30.70.920">
    <property type="match status" value="1"/>
</dbReference>
<dbReference type="CDD" id="cd00090">
    <property type="entry name" value="HTH_ARSR"/>
    <property type="match status" value="1"/>
</dbReference>
<dbReference type="SUPFAM" id="SSF46785">
    <property type="entry name" value="Winged helix' DNA-binding domain"/>
    <property type="match status" value="1"/>
</dbReference>
<evidence type="ECO:0000313" key="6">
    <source>
        <dbReference type="Proteomes" id="UP000314223"/>
    </source>
</evidence>
<accession>A0A5C4X3K2</accession>
<evidence type="ECO:0000256" key="2">
    <source>
        <dbReference type="ARBA" id="ARBA00023125"/>
    </source>
</evidence>
<dbReference type="EMBL" id="VDMQ01000003">
    <property type="protein sequence ID" value="TNM55839.1"/>
    <property type="molecule type" value="Genomic_DNA"/>
</dbReference>
<dbReference type="InterPro" id="IPR019885">
    <property type="entry name" value="Tscrpt_reg_HTH_AsnC-type_CS"/>
</dbReference>
<organism evidence="5 6">
    <name type="scientific">Brevibacterium sediminis</name>
    <dbReference type="NCBI Taxonomy" id="1857024"/>
    <lineage>
        <taxon>Bacteria</taxon>
        <taxon>Bacillati</taxon>
        <taxon>Actinomycetota</taxon>
        <taxon>Actinomycetes</taxon>
        <taxon>Micrococcales</taxon>
        <taxon>Brevibacteriaceae</taxon>
        <taxon>Brevibacterium</taxon>
    </lineage>
</organism>
<keyword evidence="1" id="KW-0805">Transcription regulation</keyword>
<dbReference type="PRINTS" id="PR00033">
    <property type="entry name" value="HTHASNC"/>
</dbReference>
<dbReference type="InterPro" id="IPR019888">
    <property type="entry name" value="Tscrpt_reg_AsnC-like"/>
</dbReference>
<evidence type="ECO:0000313" key="5">
    <source>
        <dbReference type="EMBL" id="TNM55839.1"/>
    </source>
</evidence>
<name>A0A5C4X3K2_9MICO</name>
<gene>
    <name evidence="5" type="ORF">FHQ09_06225</name>
</gene>
<dbReference type="Gene3D" id="1.10.10.10">
    <property type="entry name" value="Winged helix-like DNA-binding domain superfamily/Winged helix DNA-binding domain"/>
    <property type="match status" value="1"/>
</dbReference>
<dbReference type="InterPro" id="IPR019887">
    <property type="entry name" value="Tscrpt_reg_AsnC/Lrp_C"/>
</dbReference>
<keyword evidence="3" id="KW-0804">Transcription</keyword>
<dbReference type="Pfam" id="PF01037">
    <property type="entry name" value="AsnC_trans_reg"/>
    <property type="match status" value="1"/>
</dbReference>
<dbReference type="InterPro" id="IPR011991">
    <property type="entry name" value="ArsR-like_HTH"/>
</dbReference>
<dbReference type="SUPFAM" id="SSF54909">
    <property type="entry name" value="Dimeric alpha+beta barrel"/>
    <property type="match status" value="1"/>
</dbReference>
<dbReference type="GO" id="GO:0005829">
    <property type="term" value="C:cytosol"/>
    <property type="evidence" value="ECO:0007669"/>
    <property type="project" value="TreeGrafter"/>
</dbReference>
<dbReference type="InterPro" id="IPR036388">
    <property type="entry name" value="WH-like_DNA-bd_sf"/>
</dbReference>
<dbReference type="Proteomes" id="UP000314223">
    <property type="component" value="Unassembled WGS sequence"/>
</dbReference>
<dbReference type="PANTHER" id="PTHR30154">
    <property type="entry name" value="LEUCINE-RESPONSIVE REGULATORY PROTEIN"/>
    <property type="match status" value="1"/>
</dbReference>
<dbReference type="PROSITE" id="PS00519">
    <property type="entry name" value="HTH_ASNC_1"/>
    <property type="match status" value="1"/>
</dbReference>
<dbReference type="GO" id="GO:0043200">
    <property type="term" value="P:response to amino acid"/>
    <property type="evidence" value="ECO:0007669"/>
    <property type="project" value="TreeGrafter"/>
</dbReference>
<dbReference type="InterPro" id="IPR011008">
    <property type="entry name" value="Dimeric_a/b-barrel"/>
</dbReference>
<sequence>MRNSHDLDHLDHAILRSLETNGRLSNVELAAEVGLTPAPCLRRVKRLELSGVIAGYRARINPQAVGRSFCVYTSVQVTMTSRDVVEQFEQTVASYDEVTEMRRVYGEVDYFLRVEVEDSNAYERFQAEKMYPLPGVHRMISYSTMKTVKSSV</sequence>
<reference evidence="5 6" key="1">
    <citation type="submission" date="2019-06" db="EMBL/GenBank/DDBJ databases">
        <authorList>
            <person name="Mardanova A.M."/>
            <person name="Pudova D.S."/>
            <person name="Shagimardanova E.I."/>
            <person name="Gogoleva N.E."/>
            <person name="Lutfullin M.T."/>
            <person name="Hadieva G.F."/>
            <person name="Sharipova M.R."/>
        </authorList>
    </citation>
    <scope>NUCLEOTIDE SEQUENCE [LARGE SCALE GENOMIC DNA]</scope>
    <source>
        <strain evidence="5 6">MG-1</strain>
    </source>
</reference>
<dbReference type="PROSITE" id="PS50956">
    <property type="entry name" value="HTH_ASNC_2"/>
    <property type="match status" value="1"/>
</dbReference>
<dbReference type="RefSeq" id="WP_139467978.1">
    <property type="nucleotide sequence ID" value="NZ_VDMQ01000003.1"/>
</dbReference>
<protein>
    <submittedName>
        <fullName evidence="5">AsnC family transcriptional regulator</fullName>
    </submittedName>
</protein>
<evidence type="ECO:0000259" key="4">
    <source>
        <dbReference type="PROSITE" id="PS50956"/>
    </source>
</evidence>
<dbReference type="SMART" id="SM00344">
    <property type="entry name" value="HTH_ASNC"/>
    <property type="match status" value="1"/>
</dbReference>
<comment type="caution">
    <text evidence="5">The sequence shown here is derived from an EMBL/GenBank/DDBJ whole genome shotgun (WGS) entry which is preliminary data.</text>
</comment>
<dbReference type="AlphaFoldDB" id="A0A5C4X3K2"/>
<evidence type="ECO:0000256" key="3">
    <source>
        <dbReference type="ARBA" id="ARBA00023163"/>
    </source>
</evidence>
<evidence type="ECO:0000256" key="1">
    <source>
        <dbReference type="ARBA" id="ARBA00023015"/>
    </source>
</evidence>
<dbReference type="InterPro" id="IPR036390">
    <property type="entry name" value="WH_DNA-bd_sf"/>
</dbReference>
<keyword evidence="2" id="KW-0238">DNA-binding</keyword>
<dbReference type="Pfam" id="PF13412">
    <property type="entry name" value="HTH_24"/>
    <property type="match status" value="1"/>
</dbReference>
<proteinExistence type="predicted"/>
<dbReference type="GO" id="GO:0043565">
    <property type="term" value="F:sequence-specific DNA binding"/>
    <property type="evidence" value="ECO:0007669"/>
    <property type="project" value="InterPro"/>
</dbReference>
<feature type="domain" description="HTH asnC-type" evidence="4">
    <location>
        <begin position="7"/>
        <end position="68"/>
    </location>
</feature>
<dbReference type="InterPro" id="IPR000485">
    <property type="entry name" value="AsnC-type_HTH_dom"/>
</dbReference>
<dbReference type="PANTHER" id="PTHR30154:SF34">
    <property type="entry name" value="TRANSCRIPTIONAL REGULATOR AZLB"/>
    <property type="match status" value="1"/>
</dbReference>